<dbReference type="STRING" id="1612308.SAMN05444581_101366"/>
<evidence type="ECO:0000313" key="4">
    <source>
        <dbReference type="EMBL" id="SFK02851.1"/>
    </source>
</evidence>
<evidence type="ECO:0000259" key="3">
    <source>
        <dbReference type="PROSITE" id="PS51747"/>
    </source>
</evidence>
<evidence type="ECO:0000256" key="2">
    <source>
        <dbReference type="SAM" id="SignalP"/>
    </source>
</evidence>
<dbReference type="SUPFAM" id="SSF53927">
    <property type="entry name" value="Cytidine deaminase-like"/>
    <property type="match status" value="1"/>
</dbReference>
<dbReference type="Gene3D" id="3.40.140.10">
    <property type="entry name" value="Cytidine Deaminase, domain 2"/>
    <property type="match status" value="1"/>
</dbReference>
<feature type="chain" id="PRO_5011532691" evidence="2">
    <location>
        <begin position="32"/>
        <end position="278"/>
    </location>
</feature>
<dbReference type="AlphaFoldDB" id="A0A1I3W8S2"/>
<feature type="region of interest" description="Disordered" evidence="1">
    <location>
        <begin position="36"/>
        <end position="94"/>
    </location>
</feature>
<dbReference type="GO" id="GO:0006152">
    <property type="term" value="P:purine nucleoside catabolic process"/>
    <property type="evidence" value="ECO:0007669"/>
    <property type="project" value="TreeGrafter"/>
</dbReference>
<dbReference type="GO" id="GO:0047974">
    <property type="term" value="F:guanosine deaminase activity"/>
    <property type="evidence" value="ECO:0007669"/>
    <property type="project" value="TreeGrafter"/>
</dbReference>
<evidence type="ECO:0000256" key="1">
    <source>
        <dbReference type="SAM" id="MobiDB-lite"/>
    </source>
</evidence>
<dbReference type="InterPro" id="IPR016193">
    <property type="entry name" value="Cytidine_deaminase-like"/>
</dbReference>
<proteinExistence type="predicted"/>
<feature type="compositionally biased region" description="Basic and acidic residues" evidence="1">
    <location>
        <begin position="70"/>
        <end position="81"/>
    </location>
</feature>
<feature type="domain" description="CMP/dCMP-type deaminase" evidence="3">
    <location>
        <begin position="91"/>
        <end position="240"/>
    </location>
</feature>
<dbReference type="CDD" id="cd01285">
    <property type="entry name" value="nucleoside_deaminase"/>
    <property type="match status" value="1"/>
</dbReference>
<evidence type="ECO:0000313" key="5">
    <source>
        <dbReference type="Proteomes" id="UP000198755"/>
    </source>
</evidence>
<sequence length="278" mass="29556">MKRCACDLPHDAGRRAFFGATAAAASLAATALPVSAAAAESSRTGAPSAGTSGTGSSKSSGSKSSASKSDLSKADLSKSDPSKSGPSTLDPDKRKFMEEAARLATESVEKGWGGPFGAVIVKNGEIIGRGQNRVLLTGCPVFHAEITAIIDASAKLNPKALLGSDYGAGTILEMIPREVGSPDRSPERARMLKGCEIYVNGAPCPMCMSAIYWARIDHVYFGASLEDTSHIGFDDAFQYEDFTRPWNERSIAVTPDFEREIGLTAFRAWEAKKDRHPY</sequence>
<feature type="signal peptide" evidence="2">
    <location>
        <begin position="1"/>
        <end position="31"/>
    </location>
</feature>
<organism evidence="4 5">
    <name type="scientific">Methylocapsa palsarum</name>
    <dbReference type="NCBI Taxonomy" id="1612308"/>
    <lineage>
        <taxon>Bacteria</taxon>
        <taxon>Pseudomonadati</taxon>
        <taxon>Pseudomonadota</taxon>
        <taxon>Alphaproteobacteria</taxon>
        <taxon>Hyphomicrobiales</taxon>
        <taxon>Beijerinckiaceae</taxon>
        <taxon>Methylocapsa</taxon>
    </lineage>
</organism>
<dbReference type="RefSeq" id="WP_244532031.1">
    <property type="nucleotide sequence ID" value="NZ_FOSN01000001.1"/>
</dbReference>
<accession>A0A1I3W8S2</accession>
<dbReference type="InterPro" id="IPR002125">
    <property type="entry name" value="CMP_dCMP_dom"/>
</dbReference>
<dbReference type="PROSITE" id="PS51318">
    <property type="entry name" value="TAT"/>
    <property type="match status" value="1"/>
</dbReference>
<feature type="compositionally biased region" description="Low complexity" evidence="1">
    <location>
        <begin position="36"/>
        <end position="69"/>
    </location>
</feature>
<dbReference type="PROSITE" id="PS51747">
    <property type="entry name" value="CYT_DCMP_DEAMINASES_2"/>
    <property type="match status" value="1"/>
</dbReference>
<dbReference type="Proteomes" id="UP000198755">
    <property type="component" value="Unassembled WGS sequence"/>
</dbReference>
<dbReference type="PANTHER" id="PTHR11079">
    <property type="entry name" value="CYTOSINE DEAMINASE FAMILY MEMBER"/>
    <property type="match status" value="1"/>
</dbReference>
<keyword evidence="5" id="KW-1185">Reference proteome</keyword>
<keyword evidence="2" id="KW-0732">Signal</keyword>
<dbReference type="EMBL" id="FOSN01000001">
    <property type="protein sequence ID" value="SFK02851.1"/>
    <property type="molecule type" value="Genomic_DNA"/>
</dbReference>
<dbReference type="PANTHER" id="PTHR11079:SF161">
    <property type="entry name" value="CMP_DCMP-TYPE DEAMINASE DOMAIN-CONTAINING PROTEIN"/>
    <property type="match status" value="1"/>
</dbReference>
<dbReference type="InterPro" id="IPR006311">
    <property type="entry name" value="TAT_signal"/>
</dbReference>
<name>A0A1I3W8S2_9HYPH</name>
<reference evidence="4 5" key="1">
    <citation type="submission" date="2016-10" db="EMBL/GenBank/DDBJ databases">
        <authorList>
            <person name="de Groot N.N."/>
        </authorList>
    </citation>
    <scope>NUCLEOTIDE SEQUENCE [LARGE SCALE GENOMIC DNA]</scope>
    <source>
        <strain evidence="4 5">NE2</strain>
    </source>
</reference>
<dbReference type="Pfam" id="PF00383">
    <property type="entry name" value="dCMP_cyt_deam_1"/>
    <property type="match status" value="1"/>
</dbReference>
<gene>
    <name evidence="4" type="ORF">SAMN05444581_101366</name>
</gene>
<protein>
    <submittedName>
        <fullName evidence="4">tRNA(Arg) A34 adenosine deaminase TadA</fullName>
    </submittedName>
</protein>